<organism evidence="1 2">
    <name type="scientific">Candidatus Magnetobacterium bavaricum</name>
    <dbReference type="NCBI Taxonomy" id="29290"/>
    <lineage>
        <taxon>Bacteria</taxon>
        <taxon>Pseudomonadati</taxon>
        <taxon>Nitrospirota</taxon>
        <taxon>Thermodesulfovibrionia</taxon>
        <taxon>Thermodesulfovibrionales</taxon>
        <taxon>Candidatus Magnetobacteriaceae</taxon>
        <taxon>Candidatus Magnetobacterium</taxon>
    </lineage>
</organism>
<dbReference type="NCBIfam" id="TIGR01635">
    <property type="entry name" value="tail_comp_S"/>
    <property type="match status" value="1"/>
</dbReference>
<evidence type="ECO:0000313" key="1">
    <source>
        <dbReference type="EMBL" id="KJU85709.1"/>
    </source>
</evidence>
<dbReference type="InterPro" id="IPR006522">
    <property type="entry name" value="Phage_virion_morphogenesis"/>
</dbReference>
<keyword evidence="2" id="KW-1185">Reference proteome</keyword>
<accession>A0A0F3GUS2</accession>
<dbReference type="EMBL" id="LACI01000894">
    <property type="protein sequence ID" value="KJU85709.1"/>
    <property type="molecule type" value="Genomic_DNA"/>
</dbReference>
<dbReference type="AlphaFoldDB" id="A0A0F3GUS2"/>
<comment type="caution">
    <text evidence="1">The sequence shown here is derived from an EMBL/GenBank/DDBJ whole genome shotgun (WGS) entry which is preliminary data.</text>
</comment>
<gene>
    <name evidence="1" type="ORF">MBAV_002097</name>
</gene>
<dbReference type="Proteomes" id="UP000033423">
    <property type="component" value="Unassembled WGS sequence"/>
</dbReference>
<dbReference type="Pfam" id="PF05069">
    <property type="entry name" value="Phage_tail_S"/>
    <property type="match status" value="1"/>
</dbReference>
<evidence type="ECO:0000313" key="2">
    <source>
        <dbReference type="Proteomes" id="UP000033423"/>
    </source>
</evidence>
<name>A0A0F3GUS2_9BACT</name>
<sequence>MLIGIDLTGDIELEEKLKALSDGIDDMTPVMMRIAGALRYETMRNFEEEGRPKWAPISQARIKQRLARGHWPGKILTDTGQLRSSVSTDYGKDYVVVGTNKVYAATHQFGRGGIAARPFLPDAEQMRPAIEAILKEYMGQE</sequence>
<reference evidence="1 2" key="1">
    <citation type="submission" date="2015-02" db="EMBL/GenBank/DDBJ databases">
        <title>Single-cell genomics of uncultivated deep-branching MTB reveals a conserved set of magnetosome genes.</title>
        <authorList>
            <person name="Kolinko S."/>
            <person name="Richter M."/>
            <person name="Glockner F.O."/>
            <person name="Brachmann A."/>
            <person name="Schuler D."/>
        </authorList>
    </citation>
    <scope>NUCLEOTIDE SEQUENCE [LARGE SCALE GENOMIC DNA]</scope>
    <source>
        <strain evidence="1">TM-1</strain>
    </source>
</reference>
<protein>
    <submittedName>
        <fullName evidence="1">Phage virion morphogenesis (Putative tail completion) protein</fullName>
    </submittedName>
</protein>
<proteinExistence type="predicted"/>